<dbReference type="PANTHER" id="PTHR31286:SF180">
    <property type="entry name" value="OS10G0362600 PROTEIN"/>
    <property type="match status" value="1"/>
</dbReference>
<evidence type="ECO:0000313" key="3">
    <source>
        <dbReference type="Proteomes" id="UP001454036"/>
    </source>
</evidence>
<comment type="caution">
    <text evidence="2">The sequence shown here is derived from an EMBL/GenBank/DDBJ whole genome shotgun (WGS) entry which is preliminary data.</text>
</comment>
<gene>
    <name evidence="2" type="ORF">LIER_34242</name>
</gene>
<dbReference type="PANTHER" id="PTHR31286">
    <property type="entry name" value="GLYCINE-RICH CELL WALL STRUCTURAL PROTEIN 1.8-LIKE"/>
    <property type="match status" value="1"/>
</dbReference>
<sequence length="637" mass="70656">MRIFKWDSKFSPSKESPIAPVWIRIEGLPLYLFEDNSLCSISNAIGNPLRIDPRNIDRAILSSARICVELDVSKPCIDSIWISIIDEVIKESIDGFWVKVLYDIVPLYCTACSHIGHGRDYCKLSAADQVFDNLPQTDTFVESAPDGNATAQRIVKSSCDAQNSIPDVPSSSYTAPFCQQQDMTSKHTKYWIERKGTRSLKSQLQNTRYKDKALSIENSFSVLDVEQKEGITKEIHSNFQKVLQVERVELAEADLEKKVQPNQARQEVEGSILLVAPDVGSSGDYIEVVPAAVSSREQIVEGSTLLVAPVVCSSGDKNEMALAAFSSSEQIGEILTHHNLSTNLKTADAADCSFVDQRDRGVAILGRSHQAVVAECDSGLVEVLPAPVTPSTPHSVLTSATPSKSWENMVEEEEQEDKKFAQLKAITVGHHSSNLVKISGPETIQDLITAPVKTNFNERVAQKDHNEGLALKNKTKTAKRVDTKRHISQDDSLVDEVKFTQDNPRTDLPPEESKYFINPEGTMIGLNEYKEAGFRLIARRSLSPTGRSSPKLISLRQKVANILVGEERTTLKDLKEYAEEFQADVERACRSKNSSTGEKLPTPSGPGQSRQRRNRGRNRSFYGTPDKPQRYQGQGSH</sequence>
<dbReference type="AlphaFoldDB" id="A0AAV3RZS5"/>
<dbReference type="EMBL" id="BAABME010014197">
    <property type="protein sequence ID" value="GAA0186954.1"/>
    <property type="molecule type" value="Genomic_DNA"/>
</dbReference>
<evidence type="ECO:0000313" key="2">
    <source>
        <dbReference type="EMBL" id="GAA0186954.1"/>
    </source>
</evidence>
<feature type="region of interest" description="Disordered" evidence="1">
    <location>
        <begin position="587"/>
        <end position="637"/>
    </location>
</feature>
<reference evidence="2 3" key="1">
    <citation type="submission" date="2024-01" db="EMBL/GenBank/DDBJ databases">
        <title>The complete chloroplast genome sequence of Lithospermum erythrorhizon: insights into the phylogenetic relationship among Boraginaceae species and the maternal lineages of purple gromwells.</title>
        <authorList>
            <person name="Okada T."/>
            <person name="Watanabe K."/>
        </authorList>
    </citation>
    <scope>NUCLEOTIDE SEQUENCE [LARGE SCALE GENOMIC DNA]</scope>
</reference>
<evidence type="ECO:0000256" key="1">
    <source>
        <dbReference type="SAM" id="MobiDB-lite"/>
    </source>
</evidence>
<dbReference type="InterPro" id="IPR040256">
    <property type="entry name" value="At4g02000-like"/>
</dbReference>
<organism evidence="2 3">
    <name type="scientific">Lithospermum erythrorhizon</name>
    <name type="common">Purple gromwell</name>
    <name type="synonym">Lithospermum officinale var. erythrorhizon</name>
    <dbReference type="NCBI Taxonomy" id="34254"/>
    <lineage>
        <taxon>Eukaryota</taxon>
        <taxon>Viridiplantae</taxon>
        <taxon>Streptophyta</taxon>
        <taxon>Embryophyta</taxon>
        <taxon>Tracheophyta</taxon>
        <taxon>Spermatophyta</taxon>
        <taxon>Magnoliopsida</taxon>
        <taxon>eudicotyledons</taxon>
        <taxon>Gunneridae</taxon>
        <taxon>Pentapetalae</taxon>
        <taxon>asterids</taxon>
        <taxon>lamiids</taxon>
        <taxon>Boraginales</taxon>
        <taxon>Boraginaceae</taxon>
        <taxon>Boraginoideae</taxon>
        <taxon>Lithospermeae</taxon>
        <taxon>Lithospermum</taxon>
    </lineage>
</organism>
<accession>A0AAV3RZS5</accession>
<keyword evidence="3" id="KW-1185">Reference proteome</keyword>
<name>A0AAV3RZS5_LITER</name>
<evidence type="ECO:0008006" key="4">
    <source>
        <dbReference type="Google" id="ProtNLM"/>
    </source>
</evidence>
<protein>
    <recommendedName>
        <fullName evidence="4">DUF4283 domain-containing protein</fullName>
    </recommendedName>
</protein>
<proteinExistence type="predicted"/>
<dbReference type="Proteomes" id="UP001454036">
    <property type="component" value="Unassembled WGS sequence"/>
</dbReference>